<dbReference type="SUPFAM" id="SSF53756">
    <property type="entry name" value="UDP-Glycosyltransferase/glycogen phosphorylase"/>
    <property type="match status" value="1"/>
</dbReference>
<dbReference type="Gene3D" id="3.40.50.2000">
    <property type="entry name" value="Glycogen Phosphorylase B"/>
    <property type="match status" value="2"/>
</dbReference>
<comment type="caution">
    <text evidence="3">The sequence shown here is derived from an EMBL/GenBank/DDBJ whole genome shotgun (WGS) entry which is preliminary data.</text>
</comment>
<feature type="region of interest" description="Disordered" evidence="1">
    <location>
        <begin position="1"/>
        <end position="26"/>
    </location>
</feature>
<dbReference type="EMBL" id="SMBH01000007">
    <property type="protein sequence ID" value="TCU15175.1"/>
    <property type="molecule type" value="Genomic_DNA"/>
</dbReference>
<keyword evidence="3" id="KW-0808">Transferase</keyword>
<protein>
    <submittedName>
        <fullName evidence="3">Glycosyltransferase involved in cell wall biosynthesis</fullName>
    </submittedName>
</protein>
<sequence>MDRTMHGVESELRSRPGEGPDYAEAGKVGTAPRKIAVISSYSPSLTNFRYELLKRMVEAGHAVTAFGPEDDAAVRSDLAKIGVAFVVIPMARAGLNPLEDIATVSALLKHFRKLQPDVVVPYTMKPIIYAGIAGRLANIPSRCFLITGLGHVFSDSCGATLKGKFMRAVSVLLYRIALSGAKVIFTYNEADDKDVKHYRMTTDDTKICRVPGSGIDLVHFGYQPPPSGRCVFLLIARLLTDKGIHDYVDAARLVKRTVADAEFRLLGQFDPNPAAISRKQIEDWSSEGVIKYLGETRDVRPYLADCNVFVLPSYYREGIPRSILEALSTGRAVITTDLPGCRETVIQNVNGLLVPPRNAKALADAMLSFVRDPTAAAQMGLESRRVAQQKFDVHDVNKTLLLRMGLV</sequence>
<evidence type="ECO:0000259" key="2">
    <source>
        <dbReference type="Pfam" id="PF13579"/>
    </source>
</evidence>
<dbReference type="Pfam" id="PF13692">
    <property type="entry name" value="Glyco_trans_1_4"/>
    <property type="match status" value="1"/>
</dbReference>
<accession>A0A4V2V8Z3</accession>
<dbReference type="GO" id="GO:0016757">
    <property type="term" value="F:glycosyltransferase activity"/>
    <property type="evidence" value="ECO:0007669"/>
    <property type="project" value="TreeGrafter"/>
</dbReference>
<reference evidence="3 4" key="1">
    <citation type="submission" date="2019-03" db="EMBL/GenBank/DDBJ databases">
        <title>Genomic Encyclopedia of Type Strains, Phase IV (KMG-V): Genome sequencing to study the core and pangenomes of soil and plant-associated prokaryotes.</title>
        <authorList>
            <person name="Whitman W."/>
        </authorList>
    </citation>
    <scope>NUCLEOTIDE SEQUENCE [LARGE SCALE GENOMIC DNA]</scope>
    <source>
        <strain evidence="3 4">Hc14</strain>
    </source>
</reference>
<proteinExistence type="predicted"/>
<evidence type="ECO:0000313" key="4">
    <source>
        <dbReference type="Proteomes" id="UP000294576"/>
    </source>
</evidence>
<dbReference type="PANTHER" id="PTHR12526:SF638">
    <property type="entry name" value="SPORE COAT PROTEIN SA"/>
    <property type="match status" value="1"/>
</dbReference>
<dbReference type="PANTHER" id="PTHR12526">
    <property type="entry name" value="GLYCOSYLTRANSFERASE"/>
    <property type="match status" value="1"/>
</dbReference>
<feature type="domain" description="Glycosyltransferase subfamily 4-like N-terminal" evidence="2">
    <location>
        <begin position="50"/>
        <end position="190"/>
    </location>
</feature>
<organism evidence="3 4">
    <name type="scientific">Rhizobium sullae</name>
    <name type="common">Rhizobium hedysari</name>
    <dbReference type="NCBI Taxonomy" id="50338"/>
    <lineage>
        <taxon>Bacteria</taxon>
        <taxon>Pseudomonadati</taxon>
        <taxon>Pseudomonadota</taxon>
        <taxon>Alphaproteobacteria</taxon>
        <taxon>Hyphomicrobiales</taxon>
        <taxon>Rhizobiaceae</taxon>
        <taxon>Rhizobium/Agrobacterium group</taxon>
        <taxon>Rhizobium</taxon>
    </lineage>
</organism>
<name>A0A4V2V8Z3_RHISU</name>
<dbReference type="Proteomes" id="UP000294576">
    <property type="component" value="Unassembled WGS sequence"/>
</dbReference>
<gene>
    <name evidence="3" type="ORF">EV132_10774</name>
</gene>
<evidence type="ECO:0000313" key="3">
    <source>
        <dbReference type="EMBL" id="TCU15175.1"/>
    </source>
</evidence>
<dbReference type="Pfam" id="PF13579">
    <property type="entry name" value="Glyco_trans_4_4"/>
    <property type="match status" value="1"/>
</dbReference>
<dbReference type="AlphaFoldDB" id="A0A4V2V8Z3"/>
<dbReference type="InterPro" id="IPR028098">
    <property type="entry name" value="Glyco_trans_4-like_N"/>
</dbReference>
<evidence type="ECO:0000256" key="1">
    <source>
        <dbReference type="SAM" id="MobiDB-lite"/>
    </source>
</evidence>
<feature type="compositionally biased region" description="Basic and acidic residues" evidence="1">
    <location>
        <begin position="1"/>
        <end position="18"/>
    </location>
</feature>
<dbReference type="CDD" id="cd03808">
    <property type="entry name" value="GT4_CapM-like"/>
    <property type="match status" value="1"/>
</dbReference>